<dbReference type="InterPro" id="IPR001387">
    <property type="entry name" value="Cro/C1-type_HTH"/>
</dbReference>
<dbReference type="CDD" id="cd00093">
    <property type="entry name" value="HTH_XRE"/>
    <property type="match status" value="1"/>
</dbReference>
<evidence type="ECO:0000259" key="1">
    <source>
        <dbReference type="PROSITE" id="PS50943"/>
    </source>
</evidence>
<dbReference type="AlphaFoldDB" id="A0AB39TP65"/>
<dbReference type="SMART" id="SM00530">
    <property type="entry name" value="HTH_XRE"/>
    <property type="match status" value="1"/>
</dbReference>
<dbReference type="InterPro" id="IPR043917">
    <property type="entry name" value="DUF5753"/>
</dbReference>
<proteinExistence type="predicted"/>
<dbReference type="GO" id="GO:0003677">
    <property type="term" value="F:DNA binding"/>
    <property type="evidence" value="ECO:0007669"/>
    <property type="project" value="InterPro"/>
</dbReference>
<dbReference type="Gene3D" id="1.10.260.40">
    <property type="entry name" value="lambda repressor-like DNA-binding domains"/>
    <property type="match status" value="1"/>
</dbReference>
<organism evidence="2">
    <name type="scientific">Streptomyces sp. Y1</name>
    <dbReference type="NCBI Taxonomy" id="3238634"/>
    <lineage>
        <taxon>Bacteria</taxon>
        <taxon>Bacillati</taxon>
        <taxon>Actinomycetota</taxon>
        <taxon>Actinomycetes</taxon>
        <taxon>Kitasatosporales</taxon>
        <taxon>Streptomycetaceae</taxon>
        <taxon>Streptomyces</taxon>
    </lineage>
</organism>
<reference evidence="2" key="1">
    <citation type="submission" date="2024-07" db="EMBL/GenBank/DDBJ databases">
        <authorList>
            <person name="Yu S.T."/>
        </authorList>
    </citation>
    <scope>NUCLEOTIDE SEQUENCE</scope>
    <source>
        <strain evidence="2">Y1</strain>
    </source>
</reference>
<feature type="domain" description="HTH cro/C1-type" evidence="1">
    <location>
        <begin position="21"/>
        <end position="76"/>
    </location>
</feature>
<protein>
    <submittedName>
        <fullName evidence="2">Helix-turn-helix domain-containing protein</fullName>
    </submittedName>
</protein>
<accession>A0AB39TP65</accession>
<sequence>MPAPEVSLGGMTPREFYASELKRLREAMVPRMSQEKLAALVFVSAGYIGQLETMARVPQLDLSRRIDEVLKTGGVLERLHSLLDFSRFPDYFKHAKEHESQALSISEFAALIVPGVLQTPEYARAIFIGAEPTRTDEQLTELVAARMERARIVADPAGPELWFILDEAVLRRVVGTRGTSAAQLRHIADVIKRRRAVIQVITYEAGAHALLEGLMCLMTFAEAPPLVYTEGPHAGQLLDDSQLVARCRRAYDLVRAVALSPEASLALILSAAEEHEHAQSSPAARPMA</sequence>
<dbReference type="InterPro" id="IPR010982">
    <property type="entry name" value="Lambda_DNA-bd_dom_sf"/>
</dbReference>
<dbReference type="EMBL" id="CP163445">
    <property type="protein sequence ID" value="XDQ81075.1"/>
    <property type="molecule type" value="Genomic_DNA"/>
</dbReference>
<dbReference type="RefSeq" id="WP_369184082.1">
    <property type="nucleotide sequence ID" value="NZ_CP163445.1"/>
</dbReference>
<gene>
    <name evidence="2" type="ORF">AB2U05_22740</name>
</gene>
<dbReference type="PROSITE" id="PS50943">
    <property type="entry name" value="HTH_CROC1"/>
    <property type="match status" value="1"/>
</dbReference>
<dbReference type="Pfam" id="PF19054">
    <property type="entry name" value="DUF5753"/>
    <property type="match status" value="1"/>
</dbReference>
<name>A0AB39TP65_9ACTN</name>
<dbReference type="SUPFAM" id="SSF47413">
    <property type="entry name" value="lambda repressor-like DNA-binding domains"/>
    <property type="match status" value="1"/>
</dbReference>
<evidence type="ECO:0000313" key="2">
    <source>
        <dbReference type="EMBL" id="XDQ81075.1"/>
    </source>
</evidence>